<dbReference type="GO" id="GO:0016740">
    <property type="term" value="F:transferase activity"/>
    <property type="evidence" value="ECO:0007669"/>
    <property type="project" value="UniProtKB-KW"/>
</dbReference>
<dbReference type="Gene3D" id="3.30.460.10">
    <property type="entry name" value="Beta Polymerase, domain 2"/>
    <property type="match status" value="1"/>
</dbReference>
<gene>
    <name evidence="1" type="ORF">E6K73_07720</name>
</gene>
<dbReference type="Proteomes" id="UP000320184">
    <property type="component" value="Unassembled WGS sequence"/>
</dbReference>
<reference evidence="1 2" key="1">
    <citation type="journal article" date="2019" name="Nat. Microbiol.">
        <title>Mediterranean grassland soil C-N compound turnover is dependent on rainfall and depth, and is mediated by genomically divergent microorganisms.</title>
        <authorList>
            <person name="Diamond S."/>
            <person name="Andeer P.F."/>
            <person name="Li Z."/>
            <person name="Crits-Christoph A."/>
            <person name="Burstein D."/>
            <person name="Anantharaman K."/>
            <person name="Lane K.R."/>
            <person name="Thomas B.C."/>
            <person name="Pan C."/>
            <person name="Northen T.R."/>
            <person name="Banfield J.F."/>
        </authorList>
    </citation>
    <scope>NUCLEOTIDE SEQUENCE [LARGE SCALE GENOMIC DNA]</scope>
    <source>
        <strain evidence="1">WS_3</strain>
    </source>
</reference>
<protein>
    <submittedName>
        <fullName evidence="1">Nucleotidyltransferase domain-containing protein</fullName>
    </submittedName>
</protein>
<name>A0A538SGH6_UNCEI</name>
<organism evidence="1 2">
    <name type="scientific">Eiseniibacteriota bacterium</name>
    <dbReference type="NCBI Taxonomy" id="2212470"/>
    <lineage>
        <taxon>Bacteria</taxon>
        <taxon>Candidatus Eiseniibacteriota</taxon>
    </lineage>
</organism>
<dbReference type="EMBL" id="VBOT01000098">
    <property type="protein sequence ID" value="TMQ50468.1"/>
    <property type="molecule type" value="Genomic_DNA"/>
</dbReference>
<accession>A0A538SGH6</accession>
<keyword evidence="1" id="KW-0808">Transferase</keyword>
<evidence type="ECO:0000313" key="1">
    <source>
        <dbReference type="EMBL" id="TMQ50468.1"/>
    </source>
</evidence>
<evidence type="ECO:0000313" key="2">
    <source>
        <dbReference type="Proteomes" id="UP000320184"/>
    </source>
</evidence>
<dbReference type="InterPro" id="IPR043519">
    <property type="entry name" value="NT_sf"/>
</dbReference>
<sequence length="253" mass="27577">MFTAGDRERIRSELLEAARNDARLTGGAVTGSAAAGREDPWSDIDLGFGVDDGARIPEVLSDWSSRLYNRYEALHHVDVTAGAWIYRVFLLASTLQVDLAFAPAAEFGARAPTFRLVFGRAAELPHVPAPAPKSLIGYGWLYALHVRSSLARERLWQAEYMVSAMRDQVLALACLRHGLPAREGRGTDLLPEDVRRPLEDSLIRRIGAGEISRAFRVATLGLLSETRKVDEGLAGRLEAQLLELSGGAPSSSD</sequence>
<comment type="caution">
    <text evidence="1">The sequence shown here is derived from an EMBL/GenBank/DDBJ whole genome shotgun (WGS) entry which is preliminary data.</text>
</comment>
<dbReference type="SUPFAM" id="SSF81301">
    <property type="entry name" value="Nucleotidyltransferase"/>
    <property type="match status" value="1"/>
</dbReference>
<dbReference type="AlphaFoldDB" id="A0A538SGH6"/>
<proteinExistence type="predicted"/>